<gene>
    <name evidence="5" type="ORF">STRAU_0921</name>
</gene>
<keyword evidence="2" id="KW-0663">Pyridoxal phosphate</keyword>
<dbReference type="InterPro" id="IPR036052">
    <property type="entry name" value="TrpB-like_PALP_sf"/>
</dbReference>
<comment type="caution">
    <text evidence="5">The sequence shown here is derived from an EMBL/GenBank/DDBJ whole genome shotgun (WGS) entry which is preliminary data.</text>
</comment>
<keyword evidence="5" id="KW-0456">Lyase</keyword>
<evidence type="ECO:0000259" key="4">
    <source>
        <dbReference type="Pfam" id="PF00291"/>
    </source>
</evidence>
<sequence>MGKMRWTEEWDGPQGGRMTTYTETDTDTDTGTETHTGVPGGTPPWYARPRAREWVCTPAPAEVRAFHVALREYTPTRLTELPSLAAELGAGRVFVKDESTRLGLPAFKALGASWAVHRILAERAPGERERVVLVTATDGNHGRAVARIARQLGLRAHVFVSHGVHPGAVAAIEGEGARVTRVDGDYDRAVREAATAARAAAAAGAVLVQDMGWEGYEEVPRWIVEGYSTLFAEIDGQLADAGAGSPDLVAVPVGVGSLAQAAVTHYRSRGARGPALLAVEPTVAAPLLASLVRGEPVSVAAGETVMAGLNCGTVSGLAWPVLRGGLDAAVAVSDQDALAAGRELGALGVSSGPCGAAALAGVRAGLTGAGAPARRDALGVGPRSTVVLLSTEGREANPHGARLT</sequence>
<dbReference type="GO" id="GO:0016829">
    <property type="term" value="F:lyase activity"/>
    <property type="evidence" value="ECO:0007669"/>
    <property type="project" value="UniProtKB-KW"/>
</dbReference>
<evidence type="ECO:0000256" key="3">
    <source>
        <dbReference type="SAM" id="MobiDB-lite"/>
    </source>
</evidence>
<proteinExistence type="predicted"/>
<evidence type="ECO:0000256" key="2">
    <source>
        <dbReference type="ARBA" id="ARBA00022898"/>
    </source>
</evidence>
<dbReference type="PANTHER" id="PTHR42937:SF1">
    <property type="entry name" value="DIAMINOPROPIONATE AMMONIA-LYASE"/>
    <property type="match status" value="1"/>
</dbReference>
<organism evidence="5 6">
    <name type="scientific">Streptomyces aurantiacus JA 4570</name>
    <dbReference type="NCBI Taxonomy" id="1286094"/>
    <lineage>
        <taxon>Bacteria</taxon>
        <taxon>Bacillati</taxon>
        <taxon>Actinomycetota</taxon>
        <taxon>Actinomycetes</taxon>
        <taxon>Kitasatosporales</taxon>
        <taxon>Streptomycetaceae</taxon>
        <taxon>Streptomyces</taxon>
        <taxon>Streptomyces aurantiacus group</taxon>
    </lineage>
</organism>
<dbReference type="EMBL" id="AOPZ01000031">
    <property type="protein sequence ID" value="EPH46000.1"/>
    <property type="molecule type" value="Genomic_DNA"/>
</dbReference>
<dbReference type="Proteomes" id="UP000014629">
    <property type="component" value="Unassembled WGS sequence"/>
</dbReference>
<dbReference type="InterPro" id="IPR001926">
    <property type="entry name" value="TrpB-like_PALP"/>
</dbReference>
<dbReference type="SUPFAM" id="SSF53686">
    <property type="entry name" value="Tryptophan synthase beta subunit-like PLP-dependent enzymes"/>
    <property type="match status" value="1"/>
</dbReference>
<accession>S4A5I3</accession>
<name>S4A5I3_9ACTN</name>
<dbReference type="GO" id="GO:1901605">
    <property type="term" value="P:alpha-amino acid metabolic process"/>
    <property type="evidence" value="ECO:0007669"/>
    <property type="project" value="UniProtKB-ARBA"/>
</dbReference>
<feature type="domain" description="Tryptophan synthase beta chain-like PALP" evidence="4">
    <location>
        <begin position="72"/>
        <end position="365"/>
    </location>
</feature>
<dbReference type="PATRIC" id="fig|1286094.4.peg.901"/>
<dbReference type="NCBIfam" id="NF006058">
    <property type="entry name" value="PRK08206.1"/>
    <property type="match status" value="1"/>
</dbReference>
<reference evidence="5 6" key="1">
    <citation type="submission" date="2013-02" db="EMBL/GenBank/DDBJ databases">
        <title>Draft Genome Sequence of Streptomyces aurantiacus, Which Produces Setomimycin.</title>
        <authorList>
            <person name="Gruening B.A."/>
            <person name="Praeg A."/>
            <person name="Erxleben A."/>
            <person name="Guenther S."/>
            <person name="Mueller M."/>
        </authorList>
    </citation>
    <scope>NUCLEOTIDE SEQUENCE [LARGE SCALE GENOMIC DNA]</scope>
    <source>
        <strain evidence="5 6">JA 4570</strain>
    </source>
</reference>
<protein>
    <submittedName>
        <fullName evidence="5">Putative Diaminopropionate ammonia-lyase</fullName>
    </submittedName>
</protein>
<evidence type="ECO:0000313" key="5">
    <source>
        <dbReference type="EMBL" id="EPH46000.1"/>
    </source>
</evidence>
<evidence type="ECO:0000256" key="1">
    <source>
        <dbReference type="ARBA" id="ARBA00001933"/>
    </source>
</evidence>
<dbReference type="Gene3D" id="3.40.50.1100">
    <property type="match status" value="2"/>
</dbReference>
<dbReference type="AlphaFoldDB" id="S4A5I3"/>
<evidence type="ECO:0000313" key="6">
    <source>
        <dbReference type="Proteomes" id="UP000014629"/>
    </source>
</evidence>
<keyword evidence="6" id="KW-1185">Reference proteome</keyword>
<dbReference type="PANTHER" id="PTHR42937">
    <property type="match status" value="1"/>
</dbReference>
<dbReference type="Pfam" id="PF00291">
    <property type="entry name" value="PALP"/>
    <property type="match status" value="1"/>
</dbReference>
<comment type="cofactor">
    <cofactor evidence="1">
        <name>pyridoxal 5'-phosphate</name>
        <dbReference type="ChEBI" id="CHEBI:597326"/>
    </cofactor>
</comment>
<feature type="region of interest" description="Disordered" evidence="3">
    <location>
        <begin position="1"/>
        <end position="45"/>
    </location>
</feature>